<dbReference type="Proteomes" id="UP000092993">
    <property type="component" value="Unassembled WGS sequence"/>
</dbReference>
<dbReference type="PANTHER" id="PTHR10063:SF0">
    <property type="entry name" value="TUBERIN"/>
    <property type="match status" value="1"/>
</dbReference>
<dbReference type="STRING" id="5627.A0A1C7MBX7"/>
<dbReference type="GO" id="GO:0005096">
    <property type="term" value="F:GTPase activator activity"/>
    <property type="evidence" value="ECO:0007669"/>
    <property type="project" value="InterPro"/>
</dbReference>
<organism evidence="3 4">
    <name type="scientific">Grifola frondosa</name>
    <name type="common">Maitake</name>
    <name type="synonym">Polyporus frondosus</name>
    <dbReference type="NCBI Taxonomy" id="5627"/>
    <lineage>
        <taxon>Eukaryota</taxon>
        <taxon>Fungi</taxon>
        <taxon>Dikarya</taxon>
        <taxon>Basidiomycota</taxon>
        <taxon>Agaricomycotina</taxon>
        <taxon>Agaricomycetes</taxon>
        <taxon>Polyporales</taxon>
        <taxon>Grifolaceae</taxon>
        <taxon>Grifola</taxon>
    </lineage>
</organism>
<sequence length="1380" mass="154164">MPSRVEKTLSSDDSTGIMAAVAQQMQSSWEKKRREKEAKFLQISKVELEKCITAKRDEYTNAVADMERIYEKFVLEYAQVEDDIRKIWIQLLKEQQKLLALAEHKHKQMLASEKEREKGQVKGWLSRRRQWKILADSSHLSISATYNRDVPATLLIFGITMHVPFGHRTRRSYHQLWMSPQHDDVNRPTRQRSNTTFSPFVWRRGRSDAAPVQTTTPATTPQLPLEALIAALTPPAVPSLACARALANALTSQTPSPELSILSPILARLCSSESPVSLQAAGYDILAAYWTNTGPVTLSTADRLSCLSMFLDTSIPWSQELWEPRFKALVAFIQSGAQTVGVESSLLKVLSSWMEGAFQGLLHLDSISSEERLERQRTMEVYTEFLTVLVGKPEFVSRLSDEDTAKVLKLWGRLIDQALLVPMENVSLISPPSSPVVEPQSKAMSPQRILPSHGRHHSSTSLPLAASKHPADVVVDSYLTYLSTRLKALAPTYLKSLLPLLFRTLAFYATPLPRVSLTPISQDLNSIEKKILEMLDTLVTGPYSSSCVVILKRHLFPTQQVTEASIQTSLGALRTLRSSIRRFLVGRLARAHITRLMELAWGKDDAASWEPIRFRAVLAKAAKAWVEKDEGMHGNVLCAPKEAVLNEMAAILKDMLQAFAERGEGEDIDDEEVAAVGDILHELVAYVRSLKSSDGGALFISLAHAEGPSPFLNAVSILLAQDLTSTPLFPVLPSILLSVAEHLLDHDVAHVLSVISERQCLSPTSPMWLDYWGSILKIPNLFTSIRSLTRHIAMDVLQSVWEFVKDIPSYRRPLASLVFDVWKQHPSDAMEDTTVSAIWNLLGDEVVLRILEHHDGGVTTGEGEQQRDPADEILEFLISVASERQEDDDDAASIRTMDITQSPSPLPNATASPVLSRIQSEYPGKEKEQSIPSVMSLLSSLTTGVPSRSQSKPRRTTNELPVEDHPPPLSLEVHAMPKAVGAVIAMVSIFSQLVFTPHALSEYNLSHAINIFRVLVDLLSTAACIRARLTILQFMMRLRVDRDHRLYYASKDYDKDGQIRSLASLINRAEGGNGFEQLVNDHEPRRASVRSPQERDGRRPSRGRGVPTSRVQSRSRSRVPSRMVPVLIKLKARDPLWSIPESLPFSVTDEDITSEGMISYDPAGPRSQMVLPLSMFLAKAMEIIETEKEWEILSYVLCHLPTQLANKHLFCGPKSKVVISHLLAVLCAGISEGTLAHNIERWPEGIIAEMRMLAYHTLTVLISYKRSFKDAQPLHHLVEVFLLGLILHDEVPVSDPAEAIPIMSNPAMAVHIIDFLAIVGSHHALHVNFIEEDYKRVFGVALQYLQQHNRPEGSASISWALSQHVRIMSYYIVYLWFLAV</sequence>
<dbReference type="GO" id="GO:0032007">
    <property type="term" value="P:negative regulation of TOR signaling"/>
    <property type="evidence" value="ECO:0007669"/>
    <property type="project" value="TreeGrafter"/>
</dbReference>
<dbReference type="Pfam" id="PF03542">
    <property type="entry name" value="Tuberin"/>
    <property type="match status" value="1"/>
</dbReference>
<evidence type="ECO:0000256" key="1">
    <source>
        <dbReference type="SAM" id="MobiDB-lite"/>
    </source>
</evidence>
<dbReference type="EMBL" id="LUGG01000005">
    <property type="protein sequence ID" value="OBZ74415.1"/>
    <property type="molecule type" value="Genomic_DNA"/>
</dbReference>
<protein>
    <recommendedName>
        <fullName evidence="2">Tuberin-type domain-containing protein</fullName>
    </recommendedName>
</protein>
<keyword evidence="4" id="KW-1185">Reference proteome</keyword>
<evidence type="ECO:0000313" key="3">
    <source>
        <dbReference type="EMBL" id="OBZ74415.1"/>
    </source>
</evidence>
<dbReference type="InterPro" id="IPR027107">
    <property type="entry name" value="Tuberin/Ral-act_asu"/>
</dbReference>
<name>A0A1C7MBX7_GRIFR</name>
<dbReference type="InterPro" id="IPR018515">
    <property type="entry name" value="Tuberin-type_domain"/>
</dbReference>
<dbReference type="PANTHER" id="PTHR10063">
    <property type="entry name" value="TUBERIN"/>
    <property type="match status" value="1"/>
</dbReference>
<feature type="region of interest" description="Disordered" evidence="1">
    <location>
        <begin position="1082"/>
        <end position="1118"/>
    </location>
</feature>
<feature type="compositionally biased region" description="Basic and acidic residues" evidence="1">
    <location>
        <begin position="1082"/>
        <end position="1099"/>
    </location>
</feature>
<gene>
    <name evidence="3" type="ORF">A0H81_05376</name>
</gene>
<evidence type="ECO:0000259" key="2">
    <source>
        <dbReference type="Pfam" id="PF03542"/>
    </source>
</evidence>
<dbReference type="GO" id="GO:0033596">
    <property type="term" value="C:TSC1-TSC2 complex"/>
    <property type="evidence" value="ECO:0007669"/>
    <property type="project" value="TreeGrafter"/>
</dbReference>
<feature type="domain" description="Tuberin-type" evidence="2">
    <location>
        <begin position="1170"/>
        <end position="1285"/>
    </location>
</feature>
<evidence type="ECO:0000313" key="4">
    <source>
        <dbReference type="Proteomes" id="UP000092993"/>
    </source>
</evidence>
<dbReference type="GO" id="GO:0005634">
    <property type="term" value="C:nucleus"/>
    <property type="evidence" value="ECO:0007669"/>
    <property type="project" value="InterPro"/>
</dbReference>
<comment type="caution">
    <text evidence="3">The sequence shown here is derived from an EMBL/GenBank/DDBJ whole genome shotgun (WGS) entry which is preliminary data.</text>
</comment>
<feature type="region of interest" description="Disordered" evidence="1">
    <location>
        <begin position="432"/>
        <end position="463"/>
    </location>
</feature>
<feature type="region of interest" description="Disordered" evidence="1">
    <location>
        <begin position="942"/>
        <end position="968"/>
    </location>
</feature>
<dbReference type="OrthoDB" id="19311at2759"/>
<feature type="compositionally biased region" description="Low complexity" evidence="1">
    <location>
        <begin position="432"/>
        <end position="441"/>
    </location>
</feature>
<proteinExistence type="predicted"/>
<reference evidence="3 4" key="1">
    <citation type="submission" date="2016-03" db="EMBL/GenBank/DDBJ databases">
        <title>Whole genome sequencing of Grifola frondosa 9006-11.</title>
        <authorList>
            <person name="Min B."/>
            <person name="Park H."/>
            <person name="Kim J.-G."/>
            <person name="Cho H."/>
            <person name="Oh Y.-L."/>
            <person name="Kong W.-S."/>
            <person name="Choi I.-G."/>
        </authorList>
    </citation>
    <scope>NUCLEOTIDE SEQUENCE [LARGE SCALE GENOMIC DNA]</scope>
    <source>
        <strain evidence="3 4">9006-11</strain>
    </source>
</reference>
<accession>A0A1C7MBX7</accession>